<evidence type="ECO:0008006" key="4">
    <source>
        <dbReference type="Google" id="ProtNLM"/>
    </source>
</evidence>
<gene>
    <name evidence="3" type="ORF">Scaly_1054200</name>
</gene>
<organism evidence="3">
    <name type="scientific">Sesamum calycinum</name>
    <dbReference type="NCBI Taxonomy" id="2727403"/>
    <lineage>
        <taxon>Eukaryota</taxon>
        <taxon>Viridiplantae</taxon>
        <taxon>Streptophyta</taxon>
        <taxon>Embryophyta</taxon>
        <taxon>Tracheophyta</taxon>
        <taxon>Spermatophyta</taxon>
        <taxon>Magnoliopsida</taxon>
        <taxon>eudicotyledons</taxon>
        <taxon>Gunneridae</taxon>
        <taxon>Pentapetalae</taxon>
        <taxon>asterids</taxon>
        <taxon>lamiids</taxon>
        <taxon>Lamiales</taxon>
        <taxon>Pedaliaceae</taxon>
        <taxon>Sesamum</taxon>
    </lineage>
</organism>
<dbReference type="InterPro" id="IPR057670">
    <property type="entry name" value="SH3_retrovirus"/>
</dbReference>
<accession>A0AAW2QKJ7</accession>
<feature type="domain" description="Retroviral polymerase SH3-like" evidence="2">
    <location>
        <begin position="70"/>
        <end position="122"/>
    </location>
</feature>
<dbReference type="EMBL" id="JACGWM010000006">
    <property type="protein sequence ID" value="KAL0368353.1"/>
    <property type="molecule type" value="Genomic_DNA"/>
</dbReference>
<reference evidence="3" key="2">
    <citation type="journal article" date="2024" name="Plant">
        <title>Genomic evolution and insights into agronomic trait innovations of Sesamum species.</title>
        <authorList>
            <person name="Miao H."/>
            <person name="Wang L."/>
            <person name="Qu L."/>
            <person name="Liu H."/>
            <person name="Sun Y."/>
            <person name="Le M."/>
            <person name="Wang Q."/>
            <person name="Wei S."/>
            <person name="Zheng Y."/>
            <person name="Lin W."/>
            <person name="Duan Y."/>
            <person name="Cao H."/>
            <person name="Xiong S."/>
            <person name="Wang X."/>
            <person name="Wei L."/>
            <person name="Li C."/>
            <person name="Ma Q."/>
            <person name="Ju M."/>
            <person name="Zhao R."/>
            <person name="Li G."/>
            <person name="Mu C."/>
            <person name="Tian Q."/>
            <person name="Mei H."/>
            <person name="Zhang T."/>
            <person name="Gao T."/>
            <person name="Zhang H."/>
        </authorList>
    </citation>
    <scope>NUCLEOTIDE SEQUENCE</scope>
    <source>
        <strain evidence="3">KEN8</strain>
    </source>
</reference>
<evidence type="ECO:0000313" key="3">
    <source>
        <dbReference type="EMBL" id="KAL0368353.1"/>
    </source>
</evidence>
<protein>
    <recommendedName>
        <fullName evidence="4">Reverse transcriptase Ty1/copia-type domain-containing protein</fullName>
    </recommendedName>
</protein>
<feature type="domain" description="Reverse transcriptase Ty1/copia-type" evidence="1">
    <location>
        <begin position="163"/>
        <end position="228"/>
    </location>
</feature>
<name>A0AAW2QKJ7_9LAMI</name>
<dbReference type="Pfam" id="PF25597">
    <property type="entry name" value="SH3_retrovirus"/>
    <property type="match status" value="1"/>
</dbReference>
<reference evidence="3" key="1">
    <citation type="submission" date="2020-06" db="EMBL/GenBank/DDBJ databases">
        <authorList>
            <person name="Li T."/>
            <person name="Hu X."/>
            <person name="Zhang T."/>
            <person name="Song X."/>
            <person name="Zhang H."/>
            <person name="Dai N."/>
            <person name="Sheng W."/>
            <person name="Hou X."/>
            <person name="Wei L."/>
        </authorList>
    </citation>
    <scope>NUCLEOTIDE SEQUENCE</scope>
    <source>
        <strain evidence="3">KEN8</strain>
        <tissue evidence="3">Leaf</tissue>
    </source>
</reference>
<evidence type="ECO:0000259" key="2">
    <source>
        <dbReference type="Pfam" id="PF25597"/>
    </source>
</evidence>
<sequence>MAWLKGESDSVGHDSVHDEFYGTALVLLGYALETAARLLNIAPSKTVAQMPYQIGKPASYKYLRVWGSPAYVKRLVGDKLDSSSSLYKFIGYPKETTGYYFYDPSEQKVFVSRNAVFLERGFSVDWLFCSLRNQVRHLNQMQGHRVRLLFPLIMFQFSACGKRIYTQQPGVNFEKTFLPVAMAKFIWIMLATEAWYDCEIWQMDVKTAFHNGFVEEEIYMDQSEGFTI</sequence>
<dbReference type="InterPro" id="IPR013103">
    <property type="entry name" value="RVT_2"/>
</dbReference>
<comment type="caution">
    <text evidence="3">The sequence shown here is derived from an EMBL/GenBank/DDBJ whole genome shotgun (WGS) entry which is preliminary data.</text>
</comment>
<evidence type="ECO:0000259" key="1">
    <source>
        <dbReference type="Pfam" id="PF07727"/>
    </source>
</evidence>
<proteinExistence type="predicted"/>
<dbReference type="AlphaFoldDB" id="A0AAW2QKJ7"/>
<dbReference type="Pfam" id="PF07727">
    <property type="entry name" value="RVT_2"/>
    <property type="match status" value="1"/>
</dbReference>